<dbReference type="PROSITE" id="PS00189">
    <property type="entry name" value="LIPOYL"/>
    <property type="match status" value="1"/>
</dbReference>
<dbReference type="EC" id="1.2.4.1" evidence="4 11"/>
<evidence type="ECO:0000256" key="2">
    <source>
        <dbReference type="ARBA" id="ARBA00001964"/>
    </source>
</evidence>
<dbReference type="Pfam" id="PF02779">
    <property type="entry name" value="Transket_pyr"/>
    <property type="match status" value="1"/>
</dbReference>
<dbReference type="AlphaFoldDB" id="A0A1Y5R7L5"/>
<evidence type="ECO:0000256" key="8">
    <source>
        <dbReference type="ARBA" id="ARBA00023052"/>
    </source>
</evidence>
<dbReference type="InterPro" id="IPR005475">
    <property type="entry name" value="Transketolase-like_Pyr-bd"/>
</dbReference>
<proteinExistence type="predicted"/>
<feature type="compositionally biased region" description="Low complexity" evidence="12">
    <location>
        <begin position="89"/>
        <end position="127"/>
    </location>
</feature>
<dbReference type="Proteomes" id="UP000193827">
    <property type="component" value="Unassembled WGS sequence"/>
</dbReference>
<dbReference type="FunFam" id="3.40.50.920:FF:000001">
    <property type="entry name" value="Pyruvate dehydrogenase E1 beta subunit"/>
    <property type="match status" value="1"/>
</dbReference>
<dbReference type="Pfam" id="PF02780">
    <property type="entry name" value="Transketolase_C"/>
    <property type="match status" value="1"/>
</dbReference>
<evidence type="ECO:0000256" key="6">
    <source>
        <dbReference type="ARBA" id="ARBA00022823"/>
    </source>
</evidence>
<organism evidence="14 15">
    <name type="scientific">Roseovarius litorisediminis</name>
    <dbReference type="NCBI Taxonomy" id="1312363"/>
    <lineage>
        <taxon>Bacteria</taxon>
        <taxon>Pseudomonadati</taxon>
        <taxon>Pseudomonadota</taxon>
        <taxon>Alphaproteobacteria</taxon>
        <taxon>Rhodobacterales</taxon>
        <taxon>Roseobacteraceae</taxon>
        <taxon>Roseovarius</taxon>
    </lineage>
</organism>
<dbReference type="InterPro" id="IPR011053">
    <property type="entry name" value="Single_hybrid_motif"/>
</dbReference>
<keyword evidence="8 11" id="KW-0786">Thiamine pyrophosphate</keyword>
<evidence type="ECO:0000256" key="12">
    <source>
        <dbReference type="SAM" id="MobiDB-lite"/>
    </source>
</evidence>
<dbReference type="SUPFAM" id="SSF52518">
    <property type="entry name" value="Thiamin diphosphate-binding fold (THDP-binding)"/>
    <property type="match status" value="1"/>
</dbReference>
<dbReference type="Gene3D" id="3.40.50.970">
    <property type="match status" value="1"/>
</dbReference>
<evidence type="ECO:0000313" key="15">
    <source>
        <dbReference type="Proteomes" id="UP000193827"/>
    </source>
</evidence>
<comment type="subunit">
    <text evidence="3">Heterodimer of an alpha and a beta chain.</text>
</comment>
<feature type="region of interest" description="Disordered" evidence="12">
    <location>
        <begin position="89"/>
        <end position="129"/>
    </location>
</feature>
<feature type="domain" description="Lipoyl-binding" evidence="13">
    <location>
        <begin position="2"/>
        <end position="78"/>
    </location>
</feature>
<comment type="function">
    <text evidence="11">The pyruvate dehydrogenase complex catalyzes the overall conversion of pyruvate to acetyl-CoA and CO2.</text>
</comment>
<comment type="cofactor">
    <cofactor evidence="1">
        <name>(R)-lipoate</name>
        <dbReference type="ChEBI" id="CHEBI:83088"/>
    </cofactor>
</comment>
<dbReference type="NCBIfam" id="NF008854">
    <property type="entry name" value="PRK11892.1"/>
    <property type="match status" value="1"/>
</dbReference>
<comment type="catalytic activity">
    <reaction evidence="11">
        <text>N(6)-[(R)-lipoyl]-L-lysyl-[protein] + pyruvate + H(+) = N(6)-[(R)-S(8)-acetyldihydrolipoyl]-L-lysyl-[protein] + CO2</text>
        <dbReference type="Rhea" id="RHEA:19189"/>
        <dbReference type="Rhea" id="RHEA-COMP:10474"/>
        <dbReference type="Rhea" id="RHEA-COMP:10478"/>
        <dbReference type="ChEBI" id="CHEBI:15361"/>
        <dbReference type="ChEBI" id="CHEBI:15378"/>
        <dbReference type="ChEBI" id="CHEBI:16526"/>
        <dbReference type="ChEBI" id="CHEBI:83099"/>
        <dbReference type="ChEBI" id="CHEBI:83111"/>
        <dbReference type="EC" id="1.2.4.1"/>
    </reaction>
</comment>
<accession>A0A1Y5R7L5</accession>
<reference evidence="14 15" key="1">
    <citation type="submission" date="2017-03" db="EMBL/GenBank/DDBJ databases">
        <authorList>
            <person name="Afonso C.L."/>
            <person name="Miller P.J."/>
            <person name="Scott M.A."/>
            <person name="Spackman E."/>
            <person name="Goraichik I."/>
            <person name="Dimitrov K.M."/>
            <person name="Suarez D.L."/>
            <person name="Swayne D.E."/>
        </authorList>
    </citation>
    <scope>NUCLEOTIDE SEQUENCE [LARGE SCALE GENOMIC DNA]</scope>
    <source>
        <strain evidence="14 15">CECT 8287</strain>
    </source>
</reference>
<dbReference type="InterPro" id="IPR029061">
    <property type="entry name" value="THDP-binding"/>
</dbReference>
<name>A0A1Y5R7L5_9RHOB</name>
<dbReference type="GO" id="GO:0004739">
    <property type="term" value="F:pyruvate dehydrogenase (acetyl-transferring) activity"/>
    <property type="evidence" value="ECO:0007669"/>
    <property type="project" value="UniProtKB-UniRule"/>
</dbReference>
<keyword evidence="15" id="KW-1185">Reference proteome</keyword>
<dbReference type="InterPro" id="IPR000089">
    <property type="entry name" value="Biotin_lipoyl"/>
</dbReference>
<evidence type="ECO:0000256" key="1">
    <source>
        <dbReference type="ARBA" id="ARBA00001938"/>
    </source>
</evidence>
<dbReference type="PANTHER" id="PTHR11624">
    <property type="entry name" value="DEHYDROGENASE RELATED"/>
    <property type="match status" value="1"/>
</dbReference>
<evidence type="ECO:0000256" key="9">
    <source>
        <dbReference type="ARBA" id="ARBA00023317"/>
    </source>
</evidence>
<evidence type="ECO:0000256" key="11">
    <source>
        <dbReference type="RuleBase" id="RU364074"/>
    </source>
</evidence>
<comment type="cofactor">
    <cofactor evidence="2 11">
        <name>thiamine diphosphate</name>
        <dbReference type="ChEBI" id="CHEBI:58937"/>
    </cofactor>
</comment>
<dbReference type="Gene3D" id="2.40.50.100">
    <property type="match status" value="1"/>
</dbReference>
<dbReference type="InterPro" id="IPR033248">
    <property type="entry name" value="Transketolase_C"/>
</dbReference>
<dbReference type="InterPro" id="IPR003016">
    <property type="entry name" value="2-oxoA_DH_lipoyl-BS"/>
</dbReference>
<dbReference type="GO" id="GO:0006086">
    <property type="term" value="P:pyruvate decarboxylation to acetyl-CoA"/>
    <property type="evidence" value="ECO:0007669"/>
    <property type="project" value="InterPro"/>
</dbReference>
<evidence type="ECO:0000256" key="7">
    <source>
        <dbReference type="ARBA" id="ARBA00023002"/>
    </source>
</evidence>
<evidence type="ECO:0000256" key="10">
    <source>
        <dbReference type="ARBA" id="ARBA00025211"/>
    </source>
</evidence>
<dbReference type="SUPFAM" id="SSF52922">
    <property type="entry name" value="TK C-terminal domain-like"/>
    <property type="match status" value="1"/>
</dbReference>
<sequence>MATEILMPALSPTMEEGTLAKWLVKEGDTVSSGDIIAEIETDKATMEFEAVDEGTIGKILIEEGTEGVKVNTAIAVLLEEGETADDIASAASAPAAAPADAEAPATAAPAQAAAPAAPAPDLSPDWPEGTEMQTMTVREALNSAMAEEMRSDDTVFVMGEEVAEYQGAYKITQNLLEEFGAKRVIDTPITEHGFAGIGVGAAWGGLKPIVEFMTWNFAMQAIDQIINSAGKTNYMSGGQLGCSIVFRGANGAAARVGAQHSQDYAAWYAQVPGLKVVQPYSASDAKGLLKSAIRDPNPVIFLENEILYGRTFEVPKLDDFTVPFGKARIWREGTDVTIVSFGIGMTYALEAAEKLAEDGISAEVIDLRTLRPLDYDTVLASVMKTNRCVTVEEGWPVASIGNHLSAVIMERAFDYLDAPVINCTGKDVPMPYAANLEKLALTSTAEVIEAVKQVTYR</sequence>
<dbReference type="PROSITE" id="PS50968">
    <property type="entry name" value="BIOTINYL_LIPOYL"/>
    <property type="match status" value="1"/>
</dbReference>
<dbReference type="InterPro" id="IPR027110">
    <property type="entry name" value="PDHB_mito-type"/>
</dbReference>
<dbReference type="NCBIfam" id="NF006667">
    <property type="entry name" value="PRK09212.1"/>
    <property type="match status" value="1"/>
</dbReference>
<dbReference type="InterPro" id="IPR009014">
    <property type="entry name" value="Transketo_C/PFOR_II"/>
</dbReference>
<dbReference type="OrthoDB" id="9780894at2"/>
<dbReference type="CDD" id="cd06849">
    <property type="entry name" value="lipoyl_domain"/>
    <property type="match status" value="1"/>
</dbReference>
<evidence type="ECO:0000256" key="5">
    <source>
        <dbReference type="ARBA" id="ARBA00016138"/>
    </source>
</evidence>
<dbReference type="FunFam" id="2.40.50.100:FF:000010">
    <property type="entry name" value="Acetyltransferase component of pyruvate dehydrogenase complex"/>
    <property type="match status" value="1"/>
</dbReference>
<keyword evidence="9 11" id="KW-0670">Pyruvate</keyword>
<keyword evidence="6" id="KW-0450">Lipoyl</keyword>
<evidence type="ECO:0000259" key="13">
    <source>
        <dbReference type="PROSITE" id="PS50968"/>
    </source>
</evidence>
<dbReference type="CDD" id="cd07036">
    <property type="entry name" value="TPP_PYR_E1-PDHc-beta_like"/>
    <property type="match status" value="1"/>
</dbReference>
<evidence type="ECO:0000313" key="14">
    <source>
        <dbReference type="EMBL" id="SLN09654.1"/>
    </source>
</evidence>
<dbReference type="Gene3D" id="3.40.50.920">
    <property type="match status" value="1"/>
</dbReference>
<gene>
    <name evidence="14" type="primary">bfmBAB_1</name>
    <name evidence="14" type="ORF">PEL8287_00065</name>
</gene>
<evidence type="ECO:0000256" key="3">
    <source>
        <dbReference type="ARBA" id="ARBA00011870"/>
    </source>
</evidence>
<evidence type="ECO:0000256" key="4">
    <source>
        <dbReference type="ARBA" id="ARBA00012281"/>
    </source>
</evidence>
<dbReference type="RefSeq" id="WP_085890363.1">
    <property type="nucleotide sequence ID" value="NZ_FWFL01000001.1"/>
</dbReference>
<keyword evidence="7 11" id="KW-0560">Oxidoreductase</keyword>
<dbReference type="FunFam" id="3.40.50.970:FF:000001">
    <property type="entry name" value="Pyruvate dehydrogenase E1 beta subunit"/>
    <property type="match status" value="1"/>
</dbReference>
<dbReference type="Pfam" id="PF00364">
    <property type="entry name" value="Biotin_lipoyl"/>
    <property type="match status" value="1"/>
</dbReference>
<comment type="function">
    <text evidence="10">The pyruvate dehydrogenase complex catalyzes the overall conversion of pyruvate to acetyl-CoA and CO(2). It contains multiple copies of three enzymatic components: pyruvate dehydrogenase (E1), dihydrolipoamide acetyltransferase (E2) and lipoamide dehydrogenase (E3).</text>
</comment>
<dbReference type="EMBL" id="FWFL01000001">
    <property type="protein sequence ID" value="SLN09654.1"/>
    <property type="molecule type" value="Genomic_DNA"/>
</dbReference>
<protein>
    <recommendedName>
        <fullName evidence="5 11">Pyruvate dehydrogenase E1 component subunit beta</fullName>
        <ecNumber evidence="4 11">1.2.4.1</ecNumber>
    </recommendedName>
</protein>
<dbReference type="SUPFAM" id="SSF51230">
    <property type="entry name" value="Single hybrid motif"/>
    <property type="match status" value="1"/>
</dbReference>
<dbReference type="SMART" id="SM00861">
    <property type="entry name" value="Transket_pyr"/>
    <property type="match status" value="1"/>
</dbReference>
<dbReference type="PANTHER" id="PTHR11624:SF96">
    <property type="entry name" value="PYRUVATE DEHYDROGENASE E1 COMPONENT SUBUNIT BETA, MITOCHONDRIAL"/>
    <property type="match status" value="1"/>
</dbReference>